<dbReference type="GO" id="GO:0003964">
    <property type="term" value="F:RNA-directed DNA polymerase activity"/>
    <property type="evidence" value="ECO:0007669"/>
    <property type="project" value="UniProtKB-KW"/>
</dbReference>
<dbReference type="SUPFAM" id="SSF56672">
    <property type="entry name" value="DNA/RNA polymerases"/>
    <property type="match status" value="1"/>
</dbReference>
<keyword evidence="3" id="KW-0548">Nucleotidyltransferase</keyword>
<dbReference type="eggNOG" id="COG3344">
    <property type="taxonomic scope" value="Bacteria"/>
</dbReference>
<dbReference type="PANTHER" id="PTHR34047:SF8">
    <property type="entry name" value="PROTEIN YKFC"/>
    <property type="match status" value="1"/>
</dbReference>
<dbReference type="AlphaFoldDB" id="E0USQ8"/>
<dbReference type="STRING" id="563040.Saut_1173"/>
<dbReference type="OrthoDB" id="5366084at2"/>
<evidence type="ECO:0000313" key="4">
    <source>
        <dbReference type="Proteomes" id="UP000007803"/>
    </source>
</evidence>
<feature type="domain" description="Reverse transcriptase" evidence="2">
    <location>
        <begin position="76"/>
        <end position="310"/>
    </location>
</feature>
<dbReference type="InterPro" id="IPR051083">
    <property type="entry name" value="GrpII_Intron_Splice-Mob/Def"/>
</dbReference>
<sequence length="506" mass="59501">MDLETKLENIIRQESEKLILRYHAYHNNLYHEHKRNEKRFGEKLEKKIEKPIYWSENQLFNPFYTRKKAKSIAKSVIKNINNKTYSPNKPHIKKIPKESGGFRKVTIYQIHDAAVSKLFYNSLLYKNKHRFSSFSYAYRNDRNVHFAIQDIWVDISENSRTFIAEFDFSDFFGSISHDYLKKQYDKNGFIISDEEKFIIDKFLDVDKNDKGIPQGTSISLFLANMVCWNLDKNLEKEGLKFARYADDTVIWSLDYEKICNSFTIITDFSTGAGVKINAKKSKGISLLTSKELPAELSNKTYNIDFLGYSISVDNVSIKDSSKKRIQKQISYLLYKNLIKPLKTKKLKSIIIPNRIKDESLLIAIMQIRRYLYGGLSDIYLLNYIQGKTKRINFKGIMSFYPLVNNEAQLKELDGWLLSTFYRVLKLRAKLLHSHGHHVSTFFPFNSKDKYELLEQCKKKKVFKKNLLRIPSFILIFKALQKGILEHGIENTMNPESNKYNYESRKR</sequence>
<dbReference type="InterPro" id="IPR043502">
    <property type="entry name" value="DNA/RNA_pol_sf"/>
</dbReference>
<dbReference type="RefSeq" id="WP_013326975.1">
    <property type="nucleotide sequence ID" value="NC_014506.1"/>
</dbReference>
<dbReference type="HOGENOM" id="CLU_548259_0_0_7"/>
<keyword evidence="3" id="KW-0808">Transferase</keyword>
<dbReference type="KEGG" id="sua:Saut_1173"/>
<dbReference type="PROSITE" id="PS50878">
    <property type="entry name" value="RT_POL"/>
    <property type="match status" value="1"/>
</dbReference>
<dbReference type="InterPro" id="IPR000477">
    <property type="entry name" value="RT_dom"/>
</dbReference>
<organism evidence="3 4">
    <name type="scientific">Sulfurimonas autotrophica (strain ATCC BAA-671 / DSM 16294 / JCM 11897 / OK10)</name>
    <dbReference type="NCBI Taxonomy" id="563040"/>
    <lineage>
        <taxon>Bacteria</taxon>
        <taxon>Pseudomonadati</taxon>
        <taxon>Campylobacterota</taxon>
        <taxon>Epsilonproteobacteria</taxon>
        <taxon>Campylobacterales</taxon>
        <taxon>Sulfurimonadaceae</taxon>
        <taxon>Sulfurimonas</taxon>
    </lineage>
</organism>
<dbReference type="Proteomes" id="UP000007803">
    <property type="component" value="Chromosome"/>
</dbReference>
<evidence type="ECO:0000259" key="2">
    <source>
        <dbReference type="PROSITE" id="PS50878"/>
    </source>
</evidence>
<keyword evidence="4" id="KW-1185">Reference proteome</keyword>
<reference evidence="4" key="1">
    <citation type="journal article" date="2010" name="Stand. Genomic Sci.">
        <title>Complete genome sequence of Sulfurimonas autotrophica type strain (OK10).</title>
        <authorList>
            <person name="Sikorski J."/>
            <person name="Munk C."/>
            <person name="Lapidus A."/>
            <person name="Djao O."/>
            <person name="Lucas S."/>
            <person name="Glavina Del Rio T."/>
            <person name="Nolan M."/>
            <person name="Tice H."/>
            <person name="Han C."/>
            <person name="Cheng J."/>
            <person name="Tapia R."/>
            <person name="Goodwin L."/>
            <person name="Pitluck S."/>
            <person name="Liolios K."/>
            <person name="Ivanova N."/>
            <person name="Mavromatis K."/>
            <person name="Mikhailova N."/>
            <person name="Pati A."/>
            <person name="Sims D."/>
            <person name="Meincke L."/>
            <person name="Brettin T."/>
            <person name="Detter J."/>
            <person name="Chen A."/>
            <person name="Palaniappan K."/>
            <person name="Land M."/>
            <person name="Hauser L."/>
            <person name="Chang Y."/>
            <person name="Jeffries C."/>
            <person name="Rohde M."/>
            <person name="Lang E."/>
            <person name="Spring S."/>
            <person name="Goker M."/>
            <person name="Woyke T."/>
            <person name="Bristow J."/>
            <person name="Eisen J."/>
            <person name="Markowitz V."/>
            <person name="Hugenholtz P."/>
            <person name="Kyrpides N."/>
            <person name="Klenk H."/>
        </authorList>
    </citation>
    <scope>NUCLEOTIDE SEQUENCE [LARGE SCALE GENOMIC DNA]</scope>
    <source>
        <strain evidence="4">ATCC BAA-671 / DSM 16294 / JCM 11897 / OK10</strain>
    </source>
</reference>
<accession>E0USQ8</accession>
<gene>
    <name evidence="3" type="ordered locus">Saut_1173</name>
</gene>
<proteinExistence type="inferred from homology"/>
<comment type="similarity">
    <text evidence="1">Belongs to the bacterial reverse transcriptase family.</text>
</comment>
<protein>
    <submittedName>
        <fullName evidence="3">RNA-directed DNA polymerase (Reverse transcriptase)</fullName>
    </submittedName>
</protein>
<evidence type="ECO:0000256" key="1">
    <source>
        <dbReference type="ARBA" id="ARBA00034120"/>
    </source>
</evidence>
<dbReference type="EMBL" id="CP002205">
    <property type="protein sequence ID" value="ADN09221.1"/>
    <property type="molecule type" value="Genomic_DNA"/>
</dbReference>
<dbReference type="Pfam" id="PF00078">
    <property type="entry name" value="RVT_1"/>
    <property type="match status" value="1"/>
</dbReference>
<name>E0USQ8_SULAO</name>
<dbReference type="PANTHER" id="PTHR34047">
    <property type="entry name" value="NUCLEAR INTRON MATURASE 1, MITOCHONDRIAL-RELATED"/>
    <property type="match status" value="1"/>
</dbReference>
<keyword evidence="3" id="KW-0695">RNA-directed DNA polymerase</keyword>
<evidence type="ECO:0000313" key="3">
    <source>
        <dbReference type="EMBL" id="ADN09221.1"/>
    </source>
</evidence>